<dbReference type="KEGG" id="osn:115224454"/>
<name>A0A6P7TID7_9MOLL</name>
<organism evidence="6 7">
    <name type="scientific">Octopus sinensis</name>
    <name type="common">East Asian common octopus</name>
    <dbReference type="NCBI Taxonomy" id="2607531"/>
    <lineage>
        <taxon>Eukaryota</taxon>
        <taxon>Metazoa</taxon>
        <taxon>Spiralia</taxon>
        <taxon>Lophotrochozoa</taxon>
        <taxon>Mollusca</taxon>
        <taxon>Cephalopoda</taxon>
        <taxon>Coleoidea</taxon>
        <taxon>Octopodiformes</taxon>
        <taxon>Octopoda</taxon>
        <taxon>Incirrata</taxon>
        <taxon>Octopodidae</taxon>
        <taxon>Octopus</taxon>
    </lineage>
</organism>
<evidence type="ECO:0000256" key="3">
    <source>
        <dbReference type="ARBA" id="ARBA00022737"/>
    </source>
</evidence>
<evidence type="ECO:0000313" key="6">
    <source>
        <dbReference type="Proteomes" id="UP000515154"/>
    </source>
</evidence>
<accession>A0A6P7TID7</accession>
<dbReference type="Pfam" id="PF00405">
    <property type="entry name" value="Transferrin"/>
    <property type="match status" value="1"/>
</dbReference>
<keyword evidence="2" id="KW-0964">Secreted</keyword>
<dbReference type="SMART" id="SM00094">
    <property type="entry name" value="TR_FER"/>
    <property type="match status" value="1"/>
</dbReference>
<dbReference type="GO" id="GO:0005769">
    <property type="term" value="C:early endosome"/>
    <property type="evidence" value="ECO:0007669"/>
    <property type="project" value="TreeGrafter"/>
</dbReference>
<dbReference type="AlphaFoldDB" id="A0A6P7TID7"/>
<proteinExistence type="predicted"/>
<dbReference type="PROSITE" id="PS00205">
    <property type="entry name" value="TRANSFERRIN_LIKE_1"/>
    <property type="match status" value="1"/>
</dbReference>
<keyword evidence="4" id="KW-0732">Signal</keyword>
<dbReference type="RefSeq" id="XP_029651218.1">
    <property type="nucleotide sequence ID" value="XM_029795358.2"/>
</dbReference>
<gene>
    <name evidence="7" type="primary">LOC115224454</name>
</gene>
<dbReference type="GO" id="GO:0005615">
    <property type="term" value="C:extracellular space"/>
    <property type="evidence" value="ECO:0007669"/>
    <property type="project" value="TreeGrafter"/>
</dbReference>
<feature type="chain" id="PRO_5028104069" evidence="4">
    <location>
        <begin position="22"/>
        <end position="314"/>
    </location>
</feature>
<dbReference type="SUPFAM" id="SSF53850">
    <property type="entry name" value="Periplasmic binding protein-like II"/>
    <property type="match status" value="1"/>
</dbReference>
<reference evidence="7" key="1">
    <citation type="submission" date="2025-08" db="UniProtKB">
        <authorList>
            <consortium name="RefSeq"/>
        </authorList>
    </citation>
    <scope>IDENTIFICATION</scope>
</reference>
<dbReference type="PROSITE" id="PS51408">
    <property type="entry name" value="TRANSFERRIN_LIKE_4"/>
    <property type="match status" value="1"/>
</dbReference>
<dbReference type="PRINTS" id="PR00422">
    <property type="entry name" value="TRANSFERRIN"/>
</dbReference>
<dbReference type="GO" id="GO:0006826">
    <property type="term" value="P:iron ion transport"/>
    <property type="evidence" value="ECO:0007669"/>
    <property type="project" value="TreeGrafter"/>
</dbReference>
<dbReference type="InterPro" id="IPR018195">
    <property type="entry name" value="Transferrin_Fe_BS"/>
</dbReference>
<evidence type="ECO:0000256" key="4">
    <source>
        <dbReference type="SAM" id="SignalP"/>
    </source>
</evidence>
<protein>
    <submittedName>
        <fullName evidence="7">Serotransferrin-like isoform X1</fullName>
    </submittedName>
</protein>
<dbReference type="Gene3D" id="3.40.190.10">
    <property type="entry name" value="Periplasmic binding protein-like II"/>
    <property type="match status" value="2"/>
</dbReference>
<evidence type="ECO:0000256" key="2">
    <source>
        <dbReference type="ARBA" id="ARBA00022525"/>
    </source>
</evidence>
<dbReference type="GO" id="GO:0005886">
    <property type="term" value="C:plasma membrane"/>
    <property type="evidence" value="ECO:0007669"/>
    <property type="project" value="TreeGrafter"/>
</dbReference>
<dbReference type="PANTHER" id="PTHR11485:SF29">
    <property type="entry name" value="TRANSFERRIN 2"/>
    <property type="match status" value="1"/>
</dbReference>
<dbReference type="PANTHER" id="PTHR11485">
    <property type="entry name" value="TRANSFERRIN"/>
    <property type="match status" value="1"/>
</dbReference>
<feature type="signal peptide" evidence="4">
    <location>
        <begin position="1"/>
        <end position="21"/>
    </location>
</feature>
<evidence type="ECO:0000313" key="7">
    <source>
        <dbReference type="RefSeq" id="XP_029651218.1"/>
    </source>
</evidence>
<dbReference type="PROSITE" id="PS00207">
    <property type="entry name" value="TRANSFERRIN_LIKE_3"/>
    <property type="match status" value="1"/>
</dbReference>
<dbReference type="Proteomes" id="UP000515154">
    <property type="component" value="Linkage group LG25"/>
</dbReference>
<dbReference type="GO" id="GO:0055037">
    <property type="term" value="C:recycling endosome"/>
    <property type="evidence" value="ECO:0007669"/>
    <property type="project" value="TreeGrafter"/>
</dbReference>
<dbReference type="InterPro" id="IPR001156">
    <property type="entry name" value="Transferrin-like_dom"/>
</dbReference>
<feature type="domain" description="Transferrin-like" evidence="5">
    <location>
        <begin position="24"/>
        <end position="314"/>
    </location>
</feature>
<keyword evidence="3" id="KW-0677">Repeat</keyword>
<sequence>MASSGPFQLLLLIILASFAEASEPRLCVTSEKERQKCKTFQNITCVKGSSASDCLEKIAKNLADITSLDGGNIYKAGKCYNLKPIVAETYSGLPIGAGYFAVAVAKKSSNVNINTLQGKISCHTGLNKTAGWFIPMSVLFTNKNNQLTQASNFFNASCVPGAINGSNMCRLCTPNCKRNSDNFYYGYNGAAKCLMETEADVAFVKHSTFLKELTKSDYELLCADGSTAEIGDYEQCHLAQVPPHAIVGRNNLTDDQIEEIFENFDSKSDSTLFSDKFGKNLIFSSSTESLIEILSHYEAFLGPSYMNALPDISC</sequence>
<keyword evidence="6" id="KW-1185">Reference proteome</keyword>
<evidence type="ECO:0000259" key="5">
    <source>
        <dbReference type="PROSITE" id="PS51408"/>
    </source>
</evidence>
<evidence type="ECO:0000256" key="1">
    <source>
        <dbReference type="ARBA" id="ARBA00004613"/>
    </source>
</evidence>
<dbReference type="FunFam" id="3.40.190.10:FF:000095">
    <property type="entry name" value="Lactotransferrin"/>
    <property type="match status" value="1"/>
</dbReference>
<comment type="subcellular location">
    <subcellularLocation>
        <location evidence="1">Secreted</location>
    </subcellularLocation>
</comment>